<dbReference type="GO" id="GO:0005737">
    <property type="term" value="C:cytoplasm"/>
    <property type="evidence" value="ECO:0007669"/>
    <property type="project" value="TreeGrafter"/>
</dbReference>
<sequence length="212" mass="24184">MLHTYSKKDFHTICHTLAAKDADLKGIMERWGLPPMWTRPAIFQSLVLTILEQQVSLASAYAAFSKLKTKIGFITPKKIMALSDEDLKACYFSRQKMVYVRALAEAVISKKVNLKKINLATDEEIRTTLKQIKGIGDWTVDVYLMHALQRADLFPLGDIALVNSLKHIKQLHAAITREEMLAIAEGWRPYRTVASMLLWHDYIKRKNITVLG</sequence>
<evidence type="ECO:0000256" key="3">
    <source>
        <dbReference type="ARBA" id="ARBA00022763"/>
    </source>
</evidence>
<keyword evidence="3" id="KW-0227">DNA damage</keyword>
<organism evidence="6 7">
    <name type="scientific">Parafilimonas terrae</name>
    <dbReference type="NCBI Taxonomy" id="1465490"/>
    <lineage>
        <taxon>Bacteria</taxon>
        <taxon>Pseudomonadati</taxon>
        <taxon>Bacteroidota</taxon>
        <taxon>Chitinophagia</taxon>
        <taxon>Chitinophagales</taxon>
        <taxon>Chitinophagaceae</taxon>
        <taxon>Parafilimonas</taxon>
    </lineage>
</organism>
<dbReference type="GO" id="GO:0032131">
    <property type="term" value="F:alkylated DNA binding"/>
    <property type="evidence" value="ECO:0007669"/>
    <property type="project" value="TreeGrafter"/>
</dbReference>
<dbReference type="PANTHER" id="PTHR43003:SF5">
    <property type="entry name" value="DNA-3-METHYLADENINE GLYCOSYLASE"/>
    <property type="match status" value="1"/>
</dbReference>
<name>A0A1I5S7J9_9BACT</name>
<accession>A0A1I5S7J9</accession>
<dbReference type="SMART" id="SM00478">
    <property type="entry name" value="ENDO3c"/>
    <property type="match status" value="1"/>
</dbReference>
<evidence type="ECO:0000313" key="6">
    <source>
        <dbReference type="EMBL" id="SFP66690.1"/>
    </source>
</evidence>
<dbReference type="InterPro" id="IPR003265">
    <property type="entry name" value="HhH-GPD_domain"/>
</dbReference>
<proteinExistence type="predicted"/>
<feature type="domain" description="HhH-GPD" evidence="5">
    <location>
        <begin position="51"/>
        <end position="203"/>
    </location>
</feature>
<dbReference type="GO" id="GO:0006307">
    <property type="term" value="P:DNA alkylation repair"/>
    <property type="evidence" value="ECO:0007669"/>
    <property type="project" value="TreeGrafter"/>
</dbReference>
<dbReference type="InterPro" id="IPR051912">
    <property type="entry name" value="Alkylbase_DNA_Glycosylase/TA"/>
</dbReference>
<evidence type="ECO:0000313" key="7">
    <source>
        <dbReference type="Proteomes" id="UP000199031"/>
    </source>
</evidence>
<dbReference type="Proteomes" id="UP000199031">
    <property type="component" value="Unassembled WGS sequence"/>
</dbReference>
<dbReference type="STRING" id="1465490.SAMN05444277_101625"/>
<dbReference type="GO" id="GO:0008725">
    <property type="term" value="F:DNA-3-methyladenine glycosylase activity"/>
    <property type="evidence" value="ECO:0007669"/>
    <property type="project" value="TreeGrafter"/>
</dbReference>
<comment type="catalytic activity">
    <reaction evidence="1">
        <text>Hydrolysis of alkylated DNA, releasing 3-methyladenine, 3-methylguanine, 7-methylguanine and 7-methyladenine.</text>
        <dbReference type="EC" id="3.2.2.21"/>
    </reaction>
</comment>
<keyword evidence="7" id="KW-1185">Reference proteome</keyword>
<dbReference type="OrthoDB" id="9785929at2"/>
<dbReference type="Gene3D" id="1.10.340.30">
    <property type="entry name" value="Hypothetical protein, domain 2"/>
    <property type="match status" value="1"/>
</dbReference>
<dbReference type="CDD" id="cd00056">
    <property type="entry name" value="ENDO3c"/>
    <property type="match status" value="1"/>
</dbReference>
<evidence type="ECO:0000256" key="4">
    <source>
        <dbReference type="ARBA" id="ARBA00023204"/>
    </source>
</evidence>
<keyword evidence="4" id="KW-0234">DNA repair</keyword>
<dbReference type="AlphaFoldDB" id="A0A1I5S7J9"/>
<gene>
    <name evidence="6" type="ORF">SAMN05444277_101625</name>
</gene>
<dbReference type="PANTHER" id="PTHR43003">
    <property type="entry name" value="DNA-3-METHYLADENINE GLYCOSYLASE"/>
    <property type="match status" value="1"/>
</dbReference>
<dbReference type="SUPFAM" id="SSF48150">
    <property type="entry name" value="DNA-glycosylase"/>
    <property type="match status" value="1"/>
</dbReference>
<dbReference type="Gene3D" id="1.10.1670.40">
    <property type="match status" value="1"/>
</dbReference>
<dbReference type="EMBL" id="FOXQ01000001">
    <property type="protein sequence ID" value="SFP66690.1"/>
    <property type="molecule type" value="Genomic_DNA"/>
</dbReference>
<dbReference type="GO" id="GO:0006285">
    <property type="term" value="P:base-excision repair, AP site formation"/>
    <property type="evidence" value="ECO:0007669"/>
    <property type="project" value="TreeGrafter"/>
</dbReference>
<dbReference type="InterPro" id="IPR011257">
    <property type="entry name" value="DNA_glycosylase"/>
</dbReference>
<evidence type="ECO:0000256" key="1">
    <source>
        <dbReference type="ARBA" id="ARBA00000086"/>
    </source>
</evidence>
<dbReference type="RefSeq" id="WP_090655209.1">
    <property type="nucleotide sequence ID" value="NZ_FOXQ01000001.1"/>
</dbReference>
<dbReference type="Pfam" id="PF00730">
    <property type="entry name" value="HhH-GPD"/>
    <property type="match status" value="1"/>
</dbReference>
<dbReference type="EC" id="3.2.2.21" evidence="2"/>
<reference evidence="6 7" key="1">
    <citation type="submission" date="2016-10" db="EMBL/GenBank/DDBJ databases">
        <authorList>
            <person name="de Groot N.N."/>
        </authorList>
    </citation>
    <scope>NUCLEOTIDE SEQUENCE [LARGE SCALE GENOMIC DNA]</scope>
    <source>
        <strain evidence="6 7">DSM 28286</strain>
    </source>
</reference>
<dbReference type="GO" id="GO:0043916">
    <property type="term" value="F:DNA-7-methylguanine glycosylase activity"/>
    <property type="evidence" value="ECO:0007669"/>
    <property type="project" value="TreeGrafter"/>
</dbReference>
<protein>
    <recommendedName>
        <fullName evidence="2">DNA-3-methyladenine glycosylase II</fullName>
        <ecNumber evidence="2">3.2.2.21</ecNumber>
    </recommendedName>
</protein>
<evidence type="ECO:0000256" key="2">
    <source>
        <dbReference type="ARBA" id="ARBA00012000"/>
    </source>
</evidence>
<evidence type="ECO:0000259" key="5">
    <source>
        <dbReference type="SMART" id="SM00478"/>
    </source>
</evidence>
<dbReference type="GO" id="GO:0032993">
    <property type="term" value="C:protein-DNA complex"/>
    <property type="evidence" value="ECO:0007669"/>
    <property type="project" value="TreeGrafter"/>
</dbReference>